<proteinExistence type="predicted"/>
<evidence type="ECO:0008006" key="3">
    <source>
        <dbReference type="Google" id="ProtNLM"/>
    </source>
</evidence>
<dbReference type="Pfam" id="PF07924">
    <property type="entry name" value="NuiA"/>
    <property type="match status" value="1"/>
</dbReference>
<dbReference type="InterPro" id="IPR036587">
    <property type="entry name" value="NucleaseA_inhib-like_sf"/>
</dbReference>
<dbReference type="SUPFAM" id="SSF82602">
    <property type="entry name" value="Nuclease A inhibitor (NuiA)"/>
    <property type="match status" value="1"/>
</dbReference>
<dbReference type="Proteomes" id="UP000266292">
    <property type="component" value="Chromosome"/>
</dbReference>
<dbReference type="EMBL" id="CP021235">
    <property type="protein sequence ID" value="ARS35008.1"/>
    <property type="molecule type" value="Genomic_DNA"/>
</dbReference>
<dbReference type="KEGG" id="pact:CA264_05885"/>
<gene>
    <name evidence="1" type="ORF">CA264_05885</name>
</gene>
<accession>A0A1X9YQ39</accession>
<organism evidence="1 2">
    <name type="scientific">Pontibacter actiniarum</name>
    <dbReference type="NCBI Taxonomy" id="323450"/>
    <lineage>
        <taxon>Bacteria</taxon>
        <taxon>Pseudomonadati</taxon>
        <taxon>Bacteroidota</taxon>
        <taxon>Cytophagia</taxon>
        <taxon>Cytophagales</taxon>
        <taxon>Hymenobacteraceae</taxon>
        <taxon>Pontibacter</taxon>
    </lineage>
</organism>
<reference evidence="2" key="1">
    <citation type="submission" date="2017-05" db="EMBL/GenBank/DDBJ databases">
        <authorList>
            <person name="Ray J."/>
            <person name="Price M."/>
            <person name="Deutschbauer A."/>
        </authorList>
    </citation>
    <scope>NUCLEOTIDE SEQUENCE [LARGE SCALE GENOMIC DNA]</scope>
    <source>
        <strain evidence="2">DSM 19842</strain>
    </source>
</reference>
<dbReference type="Gene3D" id="3.40.1460.10">
    <property type="entry name" value="Nuclease A inhibitor-like"/>
    <property type="match status" value="1"/>
</dbReference>
<protein>
    <recommendedName>
        <fullName evidence="3">Sugar-non-specific nuclease inhibitor NuiA-like protein</fullName>
    </recommendedName>
</protein>
<dbReference type="AlphaFoldDB" id="A0A1X9YQ39"/>
<evidence type="ECO:0000313" key="2">
    <source>
        <dbReference type="Proteomes" id="UP000266292"/>
    </source>
</evidence>
<keyword evidence="2" id="KW-1185">Reference proteome</keyword>
<dbReference type="OrthoDB" id="852327at2"/>
<dbReference type="InterPro" id="IPR012489">
    <property type="entry name" value="NucleaseA_inhib-like"/>
</dbReference>
<dbReference type="STRING" id="709015.GCA_000472485_01177"/>
<evidence type="ECO:0000313" key="1">
    <source>
        <dbReference type="EMBL" id="ARS35008.1"/>
    </source>
</evidence>
<sequence>MAMNKEQLQQELMQAVDGLLVHSEIDAPFEFVYLELRPGKGLEASDVAEYAGKPSGMKVDVVELEEFLQKNKSIVSDARESTPGGEAGRRRLAEALRHHLEGVKVYCMTQIGTEVYMLGKAGEGHFAGLRTMMVQDEATIDEKE</sequence>
<name>A0A1X9YQ39_9BACT</name>